<feature type="transmembrane region" description="Helical" evidence="10">
    <location>
        <begin position="21"/>
        <end position="43"/>
    </location>
</feature>
<evidence type="ECO:0000256" key="5">
    <source>
        <dbReference type="ARBA" id="ARBA00022692"/>
    </source>
</evidence>
<evidence type="ECO:0000256" key="4">
    <source>
        <dbReference type="ARBA" id="ARBA00022475"/>
    </source>
</evidence>
<feature type="transmembrane region" description="Helical" evidence="10">
    <location>
        <begin position="378"/>
        <end position="396"/>
    </location>
</feature>
<dbReference type="InterPro" id="IPR048279">
    <property type="entry name" value="MdtK-like"/>
</dbReference>
<keyword evidence="8 10" id="KW-0472">Membrane</keyword>
<keyword evidence="2" id="KW-0813">Transport</keyword>
<evidence type="ECO:0000256" key="10">
    <source>
        <dbReference type="SAM" id="Phobius"/>
    </source>
</evidence>
<keyword evidence="5 10" id="KW-0812">Transmembrane</keyword>
<dbReference type="CDD" id="cd13137">
    <property type="entry name" value="MATE_NorM_like"/>
    <property type="match status" value="1"/>
</dbReference>
<dbReference type="PIRSF" id="PIRSF006603">
    <property type="entry name" value="DinF"/>
    <property type="match status" value="1"/>
</dbReference>
<accession>A0A517R332</accession>
<feature type="transmembrane region" description="Helical" evidence="10">
    <location>
        <begin position="408"/>
        <end position="427"/>
    </location>
</feature>
<keyword evidence="6 10" id="KW-1133">Transmembrane helix</keyword>
<reference evidence="11 12" key="1">
    <citation type="submission" date="2019-02" db="EMBL/GenBank/DDBJ databases">
        <title>Deep-cultivation of Planctomycetes and their phenomic and genomic characterization uncovers novel biology.</title>
        <authorList>
            <person name="Wiegand S."/>
            <person name="Jogler M."/>
            <person name="Boedeker C."/>
            <person name="Pinto D."/>
            <person name="Vollmers J."/>
            <person name="Rivas-Marin E."/>
            <person name="Kohn T."/>
            <person name="Peeters S.H."/>
            <person name="Heuer A."/>
            <person name="Rast P."/>
            <person name="Oberbeckmann S."/>
            <person name="Bunk B."/>
            <person name="Jeske O."/>
            <person name="Meyerdierks A."/>
            <person name="Storesund J.E."/>
            <person name="Kallscheuer N."/>
            <person name="Luecker S."/>
            <person name="Lage O.M."/>
            <person name="Pohl T."/>
            <person name="Merkel B.J."/>
            <person name="Hornburger P."/>
            <person name="Mueller R.-W."/>
            <person name="Bruemmer F."/>
            <person name="Labrenz M."/>
            <person name="Spormann A.M."/>
            <person name="Op den Camp H."/>
            <person name="Overmann J."/>
            <person name="Amann R."/>
            <person name="Jetten M.S.M."/>
            <person name="Mascher T."/>
            <person name="Medema M.H."/>
            <person name="Devos D.P."/>
            <person name="Kaster A.-K."/>
            <person name="Ovreas L."/>
            <person name="Rohde M."/>
            <person name="Galperin M.Y."/>
            <person name="Jogler C."/>
        </authorList>
    </citation>
    <scope>NUCLEOTIDE SEQUENCE [LARGE SCALE GENOMIC DNA]</scope>
    <source>
        <strain evidence="11 12">Pan189</strain>
    </source>
</reference>
<evidence type="ECO:0000256" key="1">
    <source>
        <dbReference type="ARBA" id="ARBA00004651"/>
    </source>
</evidence>
<feature type="transmembrane region" description="Helical" evidence="10">
    <location>
        <begin position="173"/>
        <end position="192"/>
    </location>
</feature>
<dbReference type="PANTHER" id="PTHR43298:SF2">
    <property type="entry name" value="FMN_FAD EXPORTER YEEO-RELATED"/>
    <property type="match status" value="1"/>
</dbReference>
<evidence type="ECO:0000256" key="9">
    <source>
        <dbReference type="ARBA" id="ARBA00031636"/>
    </source>
</evidence>
<feature type="transmembrane region" description="Helical" evidence="10">
    <location>
        <begin position="212"/>
        <end position="240"/>
    </location>
</feature>
<keyword evidence="12" id="KW-1185">Reference proteome</keyword>
<dbReference type="Pfam" id="PF01554">
    <property type="entry name" value="MatE"/>
    <property type="match status" value="2"/>
</dbReference>
<dbReference type="GO" id="GO:0006811">
    <property type="term" value="P:monoatomic ion transport"/>
    <property type="evidence" value="ECO:0007669"/>
    <property type="project" value="UniProtKB-KW"/>
</dbReference>
<evidence type="ECO:0000256" key="2">
    <source>
        <dbReference type="ARBA" id="ARBA00022448"/>
    </source>
</evidence>
<name>A0A517R332_9PLAN</name>
<dbReference type="Proteomes" id="UP000317318">
    <property type="component" value="Chromosome"/>
</dbReference>
<dbReference type="AlphaFoldDB" id="A0A517R332"/>
<evidence type="ECO:0000256" key="3">
    <source>
        <dbReference type="ARBA" id="ARBA00022449"/>
    </source>
</evidence>
<keyword evidence="3" id="KW-0050">Antiport</keyword>
<feature type="transmembrane region" description="Helical" evidence="10">
    <location>
        <begin position="433"/>
        <end position="452"/>
    </location>
</feature>
<evidence type="ECO:0000313" key="12">
    <source>
        <dbReference type="Proteomes" id="UP000317318"/>
    </source>
</evidence>
<dbReference type="RefSeq" id="WP_310820433.1">
    <property type="nucleotide sequence ID" value="NZ_CP036268.1"/>
</dbReference>
<dbReference type="PANTHER" id="PTHR43298">
    <property type="entry name" value="MULTIDRUG RESISTANCE PROTEIN NORM-RELATED"/>
    <property type="match status" value="1"/>
</dbReference>
<feature type="transmembrane region" description="Helical" evidence="10">
    <location>
        <begin position="303"/>
        <end position="327"/>
    </location>
</feature>
<feature type="transmembrane region" description="Helical" evidence="10">
    <location>
        <begin position="63"/>
        <end position="84"/>
    </location>
</feature>
<evidence type="ECO:0000256" key="8">
    <source>
        <dbReference type="ARBA" id="ARBA00023136"/>
    </source>
</evidence>
<dbReference type="GO" id="GO:0005886">
    <property type="term" value="C:plasma membrane"/>
    <property type="evidence" value="ECO:0007669"/>
    <property type="project" value="UniProtKB-SubCell"/>
</dbReference>
<sequence>MPATTKNSESPRRWSSGSVRSQIFALAMPVLTEQLLSFCVALTDTYLSGRLGPSVTNAVGLAAYVGWLASMIVGLIGVGTSAIVARCWGRADFEDARAVLSQSLVLGVGVAAAFSLAIVPTAPLLARLLGLEAESARIAVGYLRLDAIGHVFMGWILVAAAGYRGAGIMRVPLITLGSVNVLNVALSFAFMYGLGTPGSLFSIAPMGADGIVLGTVVAKGLGAILISAVLVRGVGGLFVVPAGLKPDRTTTRRILKIGIPAAADGAVMWGGQFLFLMLIARMGTGDSEGIALAAHIVGIRVEAITYLPAVAWGAAASALVGQSLGAADTDRAIAAGHEAVRQCGLMAIGITLIFFFGADQIYNVMHKSEAVRAEGIPPFRMLALFQVPLVISIVYVQALRGAGDTRFPLAITAAGVFLIRLPLAYLFGWVLGFGLLGAWAGMCVDILVRAILSTARYVGARWVDTDV</sequence>
<gene>
    <name evidence="11" type="primary">norM_1</name>
    <name evidence="11" type="ORF">Pan189_26530</name>
</gene>
<feature type="transmembrane region" description="Helical" evidence="10">
    <location>
        <begin position="104"/>
        <end position="126"/>
    </location>
</feature>
<feature type="transmembrane region" description="Helical" evidence="10">
    <location>
        <begin position="339"/>
        <end position="358"/>
    </location>
</feature>
<dbReference type="InterPro" id="IPR050222">
    <property type="entry name" value="MATE_MdtK"/>
</dbReference>
<keyword evidence="4" id="KW-1003">Cell membrane</keyword>
<evidence type="ECO:0000256" key="7">
    <source>
        <dbReference type="ARBA" id="ARBA00023065"/>
    </source>
</evidence>
<keyword evidence="7" id="KW-0406">Ion transport</keyword>
<dbReference type="InterPro" id="IPR002528">
    <property type="entry name" value="MATE_fam"/>
</dbReference>
<evidence type="ECO:0000313" key="11">
    <source>
        <dbReference type="EMBL" id="QDT38263.1"/>
    </source>
</evidence>
<proteinExistence type="predicted"/>
<protein>
    <recommendedName>
        <fullName evidence="9">Multidrug-efflux transporter</fullName>
    </recommendedName>
</protein>
<dbReference type="NCBIfam" id="TIGR00797">
    <property type="entry name" value="matE"/>
    <property type="match status" value="1"/>
</dbReference>
<evidence type="ECO:0000256" key="6">
    <source>
        <dbReference type="ARBA" id="ARBA00022989"/>
    </source>
</evidence>
<comment type="subcellular location">
    <subcellularLocation>
        <location evidence="1">Cell membrane</location>
        <topology evidence="1">Multi-pass membrane protein</topology>
    </subcellularLocation>
</comment>
<feature type="transmembrane region" description="Helical" evidence="10">
    <location>
        <begin position="138"/>
        <end position="161"/>
    </location>
</feature>
<organism evidence="11 12">
    <name type="scientific">Stratiformator vulcanicus</name>
    <dbReference type="NCBI Taxonomy" id="2527980"/>
    <lineage>
        <taxon>Bacteria</taxon>
        <taxon>Pseudomonadati</taxon>
        <taxon>Planctomycetota</taxon>
        <taxon>Planctomycetia</taxon>
        <taxon>Planctomycetales</taxon>
        <taxon>Planctomycetaceae</taxon>
        <taxon>Stratiformator</taxon>
    </lineage>
</organism>
<dbReference type="GO" id="GO:0015297">
    <property type="term" value="F:antiporter activity"/>
    <property type="evidence" value="ECO:0007669"/>
    <property type="project" value="UniProtKB-KW"/>
</dbReference>
<dbReference type="GO" id="GO:0042910">
    <property type="term" value="F:xenobiotic transmembrane transporter activity"/>
    <property type="evidence" value="ECO:0007669"/>
    <property type="project" value="InterPro"/>
</dbReference>
<dbReference type="KEGG" id="svp:Pan189_26530"/>
<dbReference type="EMBL" id="CP036268">
    <property type="protein sequence ID" value="QDT38263.1"/>
    <property type="molecule type" value="Genomic_DNA"/>
</dbReference>
<feature type="transmembrane region" description="Helical" evidence="10">
    <location>
        <begin position="261"/>
        <end position="283"/>
    </location>
</feature>